<dbReference type="AlphaFoldDB" id="A0A1R1LB19"/>
<dbReference type="InterPro" id="IPR000600">
    <property type="entry name" value="ROK"/>
</dbReference>
<dbReference type="EMBL" id="MRDE01000049">
    <property type="protein sequence ID" value="OMH24719.1"/>
    <property type="molecule type" value="Genomic_DNA"/>
</dbReference>
<dbReference type="Pfam" id="PF00480">
    <property type="entry name" value="ROK"/>
    <property type="match status" value="1"/>
</dbReference>
<sequence>MTKGARPGPVIGLDLGGTKIAAGLVGPDGGIRHEASVGTPATAGPEAILAAMSALVAPIVTAAAAEGSPAVGLGVGAAGVIDPATGVVTAATDHVRGWAGTPVADRLAAATGLPVRVVNDVHAHALGEARNGAGLGGSAVLLVAAGTGLGGALVLDGRVLTGGRGVAGHLGHVPSPEAAGLPCSCGRTGHLESVASGTGLADRYRAGAAGRPPTPGPRSGADVARLAEAGDPWALTCLETSAVALGRAIGGWINTLDPDVVVVTGGLARAGTRWWDRLRDAVATETIPAAAGCPVVPATLGPRAALIGAASLLTAPTP</sequence>
<evidence type="ECO:0000256" key="1">
    <source>
        <dbReference type="ARBA" id="ARBA00006479"/>
    </source>
</evidence>
<organism evidence="2 3">
    <name type="scientific">Tersicoccus phoenicis</name>
    <dbReference type="NCBI Taxonomy" id="554083"/>
    <lineage>
        <taxon>Bacteria</taxon>
        <taxon>Bacillati</taxon>
        <taxon>Actinomycetota</taxon>
        <taxon>Actinomycetes</taxon>
        <taxon>Micrococcales</taxon>
        <taxon>Micrococcaceae</taxon>
        <taxon>Tersicoccus</taxon>
    </lineage>
</organism>
<evidence type="ECO:0008006" key="4">
    <source>
        <dbReference type="Google" id="ProtNLM"/>
    </source>
</evidence>
<comment type="caution">
    <text evidence="2">The sequence shown here is derived from an EMBL/GenBank/DDBJ whole genome shotgun (WGS) entry which is preliminary data.</text>
</comment>
<dbReference type="SUPFAM" id="SSF53067">
    <property type="entry name" value="Actin-like ATPase domain"/>
    <property type="match status" value="1"/>
</dbReference>
<dbReference type="InterPro" id="IPR043129">
    <property type="entry name" value="ATPase_NBD"/>
</dbReference>
<protein>
    <recommendedName>
        <fullName evidence="4">Glucokinase</fullName>
    </recommendedName>
</protein>
<dbReference type="OrthoDB" id="8772678at2"/>
<dbReference type="PANTHER" id="PTHR18964:SF169">
    <property type="entry name" value="N-ACETYLMANNOSAMINE KINASE"/>
    <property type="match status" value="1"/>
</dbReference>
<dbReference type="Proteomes" id="UP000187085">
    <property type="component" value="Unassembled WGS sequence"/>
</dbReference>
<dbReference type="PANTHER" id="PTHR18964">
    <property type="entry name" value="ROK (REPRESSOR, ORF, KINASE) FAMILY"/>
    <property type="match status" value="1"/>
</dbReference>
<keyword evidence="3" id="KW-1185">Reference proteome</keyword>
<name>A0A1R1LB19_9MICC</name>
<comment type="similarity">
    <text evidence="1">Belongs to the ROK (NagC/XylR) family.</text>
</comment>
<evidence type="ECO:0000313" key="2">
    <source>
        <dbReference type="EMBL" id="OMH24719.1"/>
    </source>
</evidence>
<dbReference type="STRING" id="554083.BKD30_07555"/>
<reference evidence="2 3" key="1">
    <citation type="submission" date="2016-12" db="EMBL/GenBank/DDBJ databases">
        <title>Draft genome of Tersicoccus phoenicis 1P05MA.</title>
        <authorList>
            <person name="Nakajima Y."/>
            <person name="Yoshizawa S."/>
            <person name="Nakamura K."/>
            <person name="Ogura Y."/>
            <person name="Hayashi T."/>
            <person name="Kogure K."/>
        </authorList>
    </citation>
    <scope>NUCLEOTIDE SEQUENCE [LARGE SCALE GENOMIC DNA]</scope>
    <source>
        <strain evidence="2 3">1p05MA</strain>
    </source>
</reference>
<evidence type="ECO:0000313" key="3">
    <source>
        <dbReference type="Proteomes" id="UP000187085"/>
    </source>
</evidence>
<accession>A0A1R1LB19</accession>
<proteinExistence type="inferred from homology"/>
<dbReference type="Gene3D" id="3.30.420.40">
    <property type="match status" value="2"/>
</dbReference>
<gene>
    <name evidence="2" type="ORF">BKD30_07555</name>
</gene>
<dbReference type="RefSeq" id="WP_076703701.1">
    <property type="nucleotide sequence ID" value="NZ_MRDE01000049.1"/>
</dbReference>